<organism evidence="2 3">
    <name type="scientific">Dyadobacter soli</name>
    <dbReference type="NCBI Taxonomy" id="659014"/>
    <lineage>
        <taxon>Bacteria</taxon>
        <taxon>Pseudomonadati</taxon>
        <taxon>Bacteroidota</taxon>
        <taxon>Cytophagia</taxon>
        <taxon>Cytophagales</taxon>
        <taxon>Spirosomataceae</taxon>
        <taxon>Dyadobacter</taxon>
    </lineage>
</organism>
<sequence length="62" mass="6801">MKTYSVGQDEKGHVFVGGNTKYLRDMDQKELAILAKNGDPRVKVEEAPEDKKPAKVVAAPTT</sequence>
<accession>A0A1G7WHY5</accession>
<dbReference type="AlphaFoldDB" id="A0A1G7WHY5"/>
<reference evidence="3" key="1">
    <citation type="submission" date="2016-10" db="EMBL/GenBank/DDBJ databases">
        <authorList>
            <person name="Varghese N."/>
            <person name="Submissions S."/>
        </authorList>
    </citation>
    <scope>NUCLEOTIDE SEQUENCE [LARGE SCALE GENOMIC DNA]</scope>
    <source>
        <strain evidence="3">DSM 25329</strain>
    </source>
</reference>
<evidence type="ECO:0000313" key="3">
    <source>
        <dbReference type="Proteomes" id="UP000198748"/>
    </source>
</evidence>
<proteinExistence type="predicted"/>
<name>A0A1G7WHY5_9BACT</name>
<dbReference type="Proteomes" id="UP000198748">
    <property type="component" value="Unassembled WGS sequence"/>
</dbReference>
<protein>
    <submittedName>
        <fullName evidence="2">Uncharacterized protein</fullName>
    </submittedName>
</protein>
<dbReference type="RefSeq" id="WP_090156688.1">
    <property type="nucleotide sequence ID" value="NZ_FNAN01000022.1"/>
</dbReference>
<feature type="region of interest" description="Disordered" evidence="1">
    <location>
        <begin position="42"/>
        <end position="62"/>
    </location>
</feature>
<gene>
    <name evidence="2" type="ORF">SAMN04487996_12254</name>
</gene>
<evidence type="ECO:0000256" key="1">
    <source>
        <dbReference type="SAM" id="MobiDB-lite"/>
    </source>
</evidence>
<evidence type="ECO:0000313" key="2">
    <source>
        <dbReference type="EMBL" id="SDG71593.1"/>
    </source>
</evidence>
<dbReference type="EMBL" id="FNAN01000022">
    <property type="protein sequence ID" value="SDG71593.1"/>
    <property type="molecule type" value="Genomic_DNA"/>
</dbReference>
<dbReference type="STRING" id="659014.SAMN04487996_12254"/>
<keyword evidence="3" id="KW-1185">Reference proteome</keyword>
<feature type="compositionally biased region" description="Basic and acidic residues" evidence="1">
    <location>
        <begin position="42"/>
        <end position="53"/>
    </location>
</feature>